<feature type="non-terminal residue" evidence="2">
    <location>
        <position position="266"/>
    </location>
</feature>
<feature type="region of interest" description="Disordered" evidence="1">
    <location>
        <begin position="1"/>
        <end position="50"/>
    </location>
</feature>
<gene>
    <name evidence="2" type="ORF">PCOR1329_LOCUS45835</name>
</gene>
<dbReference type="EMBL" id="CAUYUJ010015507">
    <property type="protein sequence ID" value="CAK0854981.1"/>
    <property type="molecule type" value="Genomic_DNA"/>
</dbReference>
<feature type="compositionally biased region" description="Basic and acidic residues" evidence="1">
    <location>
        <begin position="245"/>
        <end position="266"/>
    </location>
</feature>
<comment type="caution">
    <text evidence="2">The sequence shown here is derived from an EMBL/GenBank/DDBJ whole genome shotgun (WGS) entry which is preliminary data.</text>
</comment>
<feature type="compositionally biased region" description="Low complexity" evidence="1">
    <location>
        <begin position="191"/>
        <end position="204"/>
    </location>
</feature>
<accession>A0ABN9U968</accession>
<proteinExistence type="predicted"/>
<feature type="region of interest" description="Disordered" evidence="1">
    <location>
        <begin position="184"/>
        <end position="266"/>
    </location>
</feature>
<evidence type="ECO:0000313" key="2">
    <source>
        <dbReference type="EMBL" id="CAK0854981.1"/>
    </source>
</evidence>
<organism evidence="2 3">
    <name type="scientific">Prorocentrum cordatum</name>
    <dbReference type="NCBI Taxonomy" id="2364126"/>
    <lineage>
        <taxon>Eukaryota</taxon>
        <taxon>Sar</taxon>
        <taxon>Alveolata</taxon>
        <taxon>Dinophyceae</taxon>
        <taxon>Prorocentrales</taxon>
        <taxon>Prorocentraceae</taxon>
        <taxon>Prorocentrum</taxon>
    </lineage>
</organism>
<evidence type="ECO:0000313" key="3">
    <source>
        <dbReference type="Proteomes" id="UP001189429"/>
    </source>
</evidence>
<evidence type="ECO:0000256" key="1">
    <source>
        <dbReference type="SAM" id="MobiDB-lite"/>
    </source>
</evidence>
<reference evidence="2" key="1">
    <citation type="submission" date="2023-10" db="EMBL/GenBank/DDBJ databases">
        <authorList>
            <person name="Chen Y."/>
            <person name="Shah S."/>
            <person name="Dougan E. K."/>
            <person name="Thang M."/>
            <person name="Chan C."/>
        </authorList>
    </citation>
    <scope>NUCLEOTIDE SEQUENCE [LARGE SCALE GENOMIC DNA]</scope>
</reference>
<protein>
    <submittedName>
        <fullName evidence="2">Uncharacterized protein</fullName>
    </submittedName>
</protein>
<keyword evidence="3" id="KW-1185">Reference proteome</keyword>
<dbReference type="Proteomes" id="UP001189429">
    <property type="component" value="Unassembled WGS sequence"/>
</dbReference>
<feature type="non-terminal residue" evidence="2">
    <location>
        <position position="1"/>
    </location>
</feature>
<name>A0ABN9U968_9DINO</name>
<feature type="compositionally biased region" description="Low complexity" evidence="1">
    <location>
        <begin position="216"/>
        <end position="244"/>
    </location>
</feature>
<feature type="compositionally biased region" description="Pro residues" evidence="1">
    <location>
        <begin position="205"/>
        <end position="215"/>
    </location>
</feature>
<sequence>PGSPARAASRRPGSSAGRRGGGRPGPLAAHGAASGCRTTREGAGPACARGVPESGAMSFQDFADASPEDEKIFPDVAFTFERWMMESMFMKEASTKTYVKSLKLLFMEDGKTYAAMASPEYFEAVKKSPANKRANSNRTSGLKKFTEFWEHVGKKNWAEKSGWLSAPGGKRAYFLEAPVGLGRPDGDGTFAGARRPATSAAPAGAAPPAPAPPAPAQAAATDAPAAQPAAAGEARPAAAEAAGPARRERSRSRDDDRAPAAKAELK</sequence>
<feature type="compositionally biased region" description="Low complexity" evidence="1">
    <location>
        <begin position="1"/>
        <end position="17"/>
    </location>
</feature>